<comment type="caution">
    <text evidence="6">The sequence shown here is derived from an EMBL/GenBank/DDBJ whole genome shotgun (WGS) entry which is preliminary data.</text>
</comment>
<comment type="similarity">
    <text evidence="3">Belongs to the BshC family.</text>
</comment>
<protein>
    <recommendedName>
        <fullName evidence="3">Putative cysteine ligase BshC</fullName>
        <ecNumber evidence="3">6.-.-.-</ecNumber>
    </recommendedName>
</protein>
<comment type="function">
    <text evidence="3">Involved in bacillithiol (BSH) biosynthesis. May catalyze the last step of the pathway, the addition of cysteine to glucosamine malate (GlcN-Mal) to generate BSH.</text>
</comment>
<evidence type="ECO:0000259" key="4">
    <source>
        <dbReference type="Pfam" id="PF10079"/>
    </source>
</evidence>
<dbReference type="NCBIfam" id="TIGR03998">
    <property type="entry name" value="thiol_BshC"/>
    <property type="match status" value="1"/>
</dbReference>
<dbReference type="RefSeq" id="WP_148973827.1">
    <property type="nucleotide sequence ID" value="NZ_VTER01000003.1"/>
</dbReference>
<proteinExistence type="inferred from homology"/>
<gene>
    <name evidence="3 6" type="primary">bshC</name>
    <name evidence="6" type="ORF">FZD51_05355</name>
</gene>
<feature type="domain" description="Bacillithiol biosynthesis BshC C-terminal coiled-coil" evidence="5">
    <location>
        <begin position="385"/>
        <end position="544"/>
    </location>
</feature>
<dbReference type="Proteomes" id="UP000322139">
    <property type="component" value="Unassembled WGS sequence"/>
</dbReference>
<feature type="domain" description="Bacillithiol biosynthesis BshC N-terminal Rossmann-like" evidence="4">
    <location>
        <begin position="1"/>
        <end position="383"/>
    </location>
</feature>
<dbReference type="PIRSF" id="PIRSF012535">
    <property type="entry name" value="UCP012535"/>
    <property type="match status" value="1"/>
</dbReference>
<evidence type="ECO:0000259" key="5">
    <source>
        <dbReference type="Pfam" id="PF24850"/>
    </source>
</evidence>
<evidence type="ECO:0000256" key="2">
    <source>
        <dbReference type="ARBA" id="ARBA00023054"/>
    </source>
</evidence>
<dbReference type="GO" id="GO:0016874">
    <property type="term" value="F:ligase activity"/>
    <property type="evidence" value="ECO:0007669"/>
    <property type="project" value="UniProtKB-UniRule"/>
</dbReference>
<keyword evidence="2" id="KW-0175">Coiled coil</keyword>
<evidence type="ECO:0000256" key="3">
    <source>
        <dbReference type="HAMAP-Rule" id="MF_01867"/>
    </source>
</evidence>
<dbReference type="Pfam" id="PF24850">
    <property type="entry name" value="CC_BshC"/>
    <property type="match status" value="1"/>
</dbReference>
<dbReference type="HAMAP" id="MF_01867">
    <property type="entry name" value="BshC"/>
    <property type="match status" value="1"/>
</dbReference>
<evidence type="ECO:0000256" key="1">
    <source>
        <dbReference type="ARBA" id="ARBA00022598"/>
    </source>
</evidence>
<dbReference type="Pfam" id="PF10079">
    <property type="entry name" value="Rossmann-like_BshC"/>
    <property type="match status" value="1"/>
</dbReference>
<accession>A0A5D4RFB4</accession>
<keyword evidence="1 3" id="KW-0436">Ligase</keyword>
<evidence type="ECO:0000313" key="6">
    <source>
        <dbReference type="EMBL" id="TYS49987.1"/>
    </source>
</evidence>
<reference evidence="6 7" key="1">
    <citation type="submission" date="2019-08" db="EMBL/GenBank/DDBJ databases">
        <title>Bacillus genomes from the desert of Cuatro Cienegas, Coahuila.</title>
        <authorList>
            <person name="Olmedo-Alvarez G."/>
        </authorList>
    </citation>
    <scope>NUCLEOTIDE SEQUENCE [LARGE SCALE GENOMIC DNA]</scope>
    <source>
        <strain evidence="6 7">CH446_14T</strain>
    </source>
</reference>
<organism evidence="6 7">
    <name type="scientific">Bacillus infantis</name>
    <dbReference type="NCBI Taxonomy" id="324767"/>
    <lineage>
        <taxon>Bacteria</taxon>
        <taxon>Bacillati</taxon>
        <taxon>Bacillota</taxon>
        <taxon>Bacilli</taxon>
        <taxon>Bacillales</taxon>
        <taxon>Bacillaceae</taxon>
        <taxon>Bacillus</taxon>
    </lineage>
</organism>
<dbReference type="EMBL" id="VTER01000003">
    <property type="protein sequence ID" value="TYS49987.1"/>
    <property type="molecule type" value="Genomic_DNA"/>
</dbReference>
<name>A0A5D4RFB4_9BACI</name>
<dbReference type="InterPro" id="IPR055398">
    <property type="entry name" value="Rossmann-like_BshC"/>
</dbReference>
<dbReference type="InterPro" id="IPR055399">
    <property type="entry name" value="CC_BshC"/>
</dbReference>
<sequence>MEILNLSLPASSRFATDYTSHEPEVERFFHYRYHDASEYQRRLNELKGRKFYREELADYIGQYMSRFPSSDKTGISLDKLRSEDSVVIIGGQQAGILTGPLYTIHKVISIIVLAKQKEAELGVPVVPVFWIAGEDHDYHEVNHIFAENSGRIDKAVYPYKILEKKMVSMIELDRSLCFRWAESLIEGYGETEHTKDLLQFVQRAADESETFVDFFSYMIMELFKEYGILLADSGDSRLRKLEKNIFSEQLSQFSSITKAVKQQQKEVEAAGFKPAIEIGDNAANLFFYDELNSERVLLEYNEELSVFEGKNGAIQFSLDELSLIAKESPEKLSNNVVTRPITQERLFPVLAFIAGPGEIAYWAELKQAFEHLGMEMPPIVPRLNITLLERPVASDIQDLDLEIAAVLENGTGKEQEAFVDGVKDQALSSLFGETKKQLISQYKMIESRLRETDKGMLPLLEKNGSFLLKQLDFMEAKTEESLKNRHSAILSKYRRIEAALRPSGSPQERIWNILYYLNLHGLTLIDDIMELPFEFDGKHKLIKL</sequence>
<dbReference type="AlphaFoldDB" id="A0A5D4RFB4"/>
<evidence type="ECO:0000313" key="7">
    <source>
        <dbReference type="Proteomes" id="UP000322139"/>
    </source>
</evidence>
<dbReference type="EC" id="6.-.-.-" evidence="3"/>
<dbReference type="InterPro" id="IPR011199">
    <property type="entry name" value="Bacillithiol_biosynth_BshC"/>
</dbReference>